<feature type="region of interest" description="Disordered" evidence="11">
    <location>
        <begin position="31"/>
        <end position="64"/>
    </location>
</feature>
<keyword evidence="14" id="KW-1185">Reference proteome</keyword>
<accession>A0A1S3G328</accession>
<dbReference type="InParanoid" id="A0A1S3G328"/>
<evidence type="ECO:0000313" key="14">
    <source>
        <dbReference type="Proteomes" id="UP000081671"/>
    </source>
</evidence>
<dbReference type="InterPro" id="IPR036236">
    <property type="entry name" value="Znf_C2H2_sf"/>
</dbReference>
<evidence type="ECO:0000256" key="5">
    <source>
        <dbReference type="ARBA" id="ARBA00022771"/>
    </source>
</evidence>
<dbReference type="PROSITE" id="PS00028">
    <property type="entry name" value="ZINC_FINGER_C2H2_1"/>
    <property type="match status" value="8"/>
</dbReference>
<dbReference type="SUPFAM" id="SSF109640">
    <property type="entry name" value="KRAB domain (Kruppel-associated box)"/>
    <property type="match status" value="1"/>
</dbReference>
<evidence type="ECO:0000313" key="15">
    <source>
        <dbReference type="RefSeq" id="XP_012883070.1"/>
    </source>
</evidence>
<evidence type="ECO:0000259" key="13">
    <source>
        <dbReference type="PROSITE" id="PS50805"/>
    </source>
</evidence>
<evidence type="ECO:0000256" key="8">
    <source>
        <dbReference type="ARBA" id="ARBA00023163"/>
    </source>
</evidence>
<sequence>MWLHRNIKHDKRNFRITLCFVSLTPIAPPCLPRPPSPPGSLRAQLPSDQKAAGLTGSSHNPSGKTLKTDFWKVVLPEEEEERQGAGMAALTQLTFEDVAVDFTWKEWRCLTPAQRTLYRDVMLDTYRNLVSVGVSPPNVSVILPLELEEEPWVGQNHVKTPGEPSGWEGAKGENTGTSPKYIIKELLPHAGSCRGKIAQSYEDGGTVEFSCEEIQKAPHEWEWSGAQGLAKEVLMVHKEGSGRGVQEGGCHAGKQPTSPWLGRPLQKHLCRLPPYLCEGPGVRTELEKSTLAGAPMSCPQGSPSSGNTHIAHACDDVPICSPLRTRTPKARIQEKPYKCRECGKSFSQDSSLTMHWRTHAGARPYCCATCGKAFLQKSGLVCHKRTHTVERPYVCGLCAKAFCTRGELTKHQTVHSDQKPYRCSVCGKAYRQSSSLVIHRRTHTGERPFVCDTCGKAFTSRKDLTKHQVVHTGARPYCCTQCGKTFTQKATLVRHRRTHTGEKPYVCPDCGKAFASHSNLTVHRTIHMDLKPYQCTECGKVFRQNKHLVRHLKTHQGEAECG</sequence>
<dbReference type="FunFam" id="3.30.160.60:FF:000295">
    <property type="entry name" value="zinc finger protein 19"/>
    <property type="match status" value="1"/>
</dbReference>
<comment type="subcellular location">
    <subcellularLocation>
        <location evidence="1">Nucleus</location>
    </subcellularLocation>
</comment>
<dbReference type="GeneID" id="105994186"/>
<feature type="domain" description="KRAB" evidence="13">
    <location>
        <begin position="93"/>
        <end position="164"/>
    </location>
</feature>
<dbReference type="AlphaFoldDB" id="A0A1S3G328"/>
<keyword evidence="3" id="KW-0479">Metal-binding</keyword>
<name>A0A1S3G328_DIPOR</name>
<dbReference type="Gene3D" id="6.10.140.140">
    <property type="match status" value="1"/>
</dbReference>
<evidence type="ECO:0000256" key="6">
    <source>
        <dbReference type="ARBA" id="ARBA00022833"/>
    </source>
</evidence>
<feature type="domain" description="C2H2-type" evidence="12">
    <location>
        <begin position="337"/>
        <end position="364"/>
    </location>
</feature>
<dbReference type="InterPro" id="IPR013087">
    <property type="entry name" value="Znf_C2H2_type"/>
</dbReference>
<evidence type="ECO:0000256" key="11">
    <source>
        <dbReference type="SAM" id="MobiDB-lite"/>
    </source>
</evidence>
<evidence type="ECO:0000256" key="9">
    <source>
        <dbReference type="ARBA" id="ARBA00023242"/>
    </source>
</evidence>
<dbReference type="FunFam" id="3.30.160.60:FF:000394">
    <property type="entry name" value="Zinc finger protein 836"/>
    <property type="match status" value="1"/>
</dbReference>
<dbReference type="Proteomes" id="UP000081671">
    <property type="component" value="Unplaced"/>
</dbReference>
<evidence type="ECO:0000256" key="4">
    <source>
        <dbReference type="ARBA" id="ARBA00022737"/>
    </source>
</evidence>
<dbReference type="FunFam" id="3.30.160.60:FF:000870">
    <property type="entry name" value="zinc finger protein 197 isoform X1"/>
    <property type="match status" value="1"/>
</dbReference>
<feature type="domain" description="C2H2-type" evidence="12">
    <location>
        <begin position="449"/>
        <end position="476"/>
    </location>
</feature>
<protein>
    <submittedName>
        <fullName evidence="15">Zinc finger protein 160-like</fullName>
    </submittedName>
</protein>
<dbReference type="FunFam" id="3.30.160.60:FF:000017">
    <property type="entry name" value="zinc finger protein 62 homolog"/>
    <property type="match status" value="1"/>
</dbReference>
<dbReference type="Gene3D" id="3.30.160.60">
    <property type="entry name" value="Classic Zinc Finger"/>
    <property type="match status" value="8"/>
</dbReference>
<feature type="domain" description="C2H2-type" evidence="12">
    <location>
        <begin position="477"/>
        <end position="504"/>
    </location>
</feature>
<dbReference type="SMART" id="SM00349">
    <property type="entry name" value="KRAB"/>
    <property type="match status" value="1"/>
</dbReference>
<evidence type="ECO:0000259" key="12">
    <source>
        <dbReference type="PROSITE" id="PS50157"/>
    </source>
</evidence>
<proteinExistence type="inferred from homology"/>
<keyword evidence="4" id="KW-0677">Repeat</keyword>
<gene>
    <name evidence="15" type="primary">LOC105994186</name>
</gene>
<dbReference type="Pfam" id="PF01352">
    <property type="entry name" value="KRAB"/>
    <property type="match status" value="1"/>
</dbReference>
<comment type="similarity">
    <text evidence="2">Belongs to the krueppel C2H2-type zinc-finger protein family.</text>
</comment>
<dbReference type="FunFam" id="3.30.160.60:FF:000340">
    <property type="entry name" value="zinc finger protein 473 isoform X1"/>
    <property type="match status" value="1"/>
</dbReference>
<evidence type="ECO:0000256" key="7">
    <source>
        <dbReference type="ARBA" id="ARBA00023015"/>
    </source>
</evidence>
<dbReference type="InterPro" id="IPR050758">
    <property type="entry name" value="Znf_C2H2-type"/>
</dbReference>
<evidence type="ECO:0000256" key="3">
    <source>
        <dbReference type="ARBA" id="ARBA00022723"/>
    </source>
</evidence>
<evidence type="ECO:0000256" key="1">
    <source>
        <dbReference type="ARBA" id="ARBA00004123"/>
    </source>
</evidence>
<dbReference type="OrthoDB" id="9411774at2759"/>
<feature type="domain" description="C2H2-type" evidence="12">
    <location>
        <begin position="365"/>
        <end position="392"/>
    </location>
</feature>
<evidence type="ECO:0000256" key="10">
    <source>
        <dbReference type="PROSITE-ProRule" id="PRU00042"/>
    </source>
</evidence>
<dbReference type="FunFam" id="3.30.160.60:FF:002343">
    <property type="entry name" value="Zinc finger protein 33A"/>
    <property type="match status" value="1"/>
</dbReference>
<feature type="domain" description="C2H2-type" evidence="12">
    <location>
        <begin position="421"/>
        <end position="448"/>
    </location>
</feature>
<dbReference type="InterPro" id="IPR036051">
    <property type="entry name" value="KRAB_dom_sf"/>
</dbReference>
<reference evidence="15" key="1">
    <citation type="submission" date="2025-08" db="UniProtKB">
        <authorList>
            <consortium name="RefSeq"/>
        </authorList>
    </citation>
    <scope>IDENTIFICATION</scope>
    <source>
        <tissue evidence="15">Kidney</tissue>
    </source>
</reference>
<dbReference type="PANTHER" id="PTHR23234">
    <property type="entry name" value="ZNF44 PROTEIN"/>
    <property type="match status" value="1"/>
</dbReference>
<dbReference type="GO" id="GO:0005634">
    <property type="term" value="C:nucleus"/>
    <property type="evidence" value="ECO:0007669"/>
    <property type="project" value="UniProtKB-SubCell"/>
</dbReference>
<feature type="compositionally biased region" description="Polar residues" evidence="11">
    <location>
        <begin position="55"/>
        <end position="64"/>
    </location>
</feature>
<feature type="domain" description="C2H2-type" evidence="12">
    <location>
        <begin position="505"/>
        <end position="532"/>
    </location>
</feature>
<dbReference type="PROSITE" id="PS50157">
    <property type="entry name" value="ZINC_FINGER_C2H2_2"/>
    <property type="match status" value="8"/>
</dbReference>
<dbReference type="FunFam" id="3.30.160.60:FF:000016">
    <property type="entry name" value="zinc finger protein 37 homolog"/>
    <property type="match status" value="1"/>
</dbReference>
<dbReference type="GO" id="GO:0006355">
    <property type="term" value="P:regulation of DNA-templated transcription"/>
    <property type="evidence" value="ECO:0007669"/>
    <property type="project" value="InterPro"/>
</dbReference>
<evidence type="ECO:0000256" key="2">
    <source>
        <dbReference type="ARBA" id="ARBA00006991"/>
    </source>
</evidence>
<keyword evidence="5 10" id="KW-0863">Zinc-finger</keyword>
<dbReference type="RefSeq" id="XP_012883070.1">
    <property type="nucleotide sequence ID" value="XM_013027616.1"/>
</dbReference>
<dbReference type="Pfam" id="PF00096">
    <property type="entry name" value="zf-C2H2"/>
    <property type="match status" value="7"/>
</dbReference>
<dbReference type="SMART" id="SM00355">
    <property type="entry name" value="ZnF_C2H2"/>
    <property type="match status" value="8"/>
</dbReference>
<dbReference type="GO" id="GO:0008270">
    <property type="term" value="F:zinc ion binding"/>
    <property type="evidence" value="ECO:0007669"/>
    <property type="project" value="UniProtKB-KW"/>
</dbReference>
<feature type="domain" description="C2H2-type" evidence="12">
    <location>
        <begin position="393"/>
        <end position="420"/>
    </location>
</feature>
<dbReference type="CDD" id="cd07765">
    <property type="entry name" value="KRAB_A-box"/>
    <property type="match status" value="1"/>
</dbReference>
<feature type="domain" description="C2H2-type" evidence="12">
    <location>
        <begin position="533"/>
        <end position="560"/>
    </location>
</feature>
<organism evidence="14 15">
    <name type="scientific">Dipodomys ordii</name>
    <name type="common">Ord's kangaroo rat</name>
    <dbReference type="NCBI Taxonomy" id="10020"/>
    <lineage>
        <taxon>Eukaryota</taxon>
        <taxon>Metazoa</taxon>
        <taxon>Chordata</taxon>
        <taxon>Craniata</taxon>
        <taxon>Vertebrata</taxon>
        <taxon>Euteleostomi</taxon>
        <taxon>Mammalia</taxon>
        <taxon>Eutheria</taxon>
        <taxon>Euarchontoglires</taxon>
        <taxon>Glires</taxon>
        <taxon>Rodentia</taxon>
        <taxon>Castorimorpha</taxon>
        <taxon>Heteromyidae</taxon>
        <taxon>Dipodomyinae</taxon>
        <taxon>Dipodomys</taxon>
    </lineage>
</organism>
<dbReference type="KEGG" id="dord:105994186"/>
<keyword evidence="7" id="KW-0805">Transcription regulation</keyword>
<dbReference type="InterPro" id="IPR001909">
    <property type="entry name" value="KRAB"/>
</dbReference>
<keyword evidence="6" id="KW-0862">Zinc</keyword>
<dbReference type="FunFam" id="3.30.160.60:FF:001498">
    <property type="entry name" value="Zinc finger protein 404"/>
    <property type="match status" value="1"/>
</dbReference>
<keyword evidence="9" id="KW-0539">Nucleus</keyword>
<keyword evidence="8" id="KW-0804">Transcription</keyword>
<dbReference type="PROSITE" id="PS50805">
    <property type="entry name" value="KRAB"/>
    <property type="match status" value="1"/>
</dbReference>
<dbReference type="SUPFAM" id="SSF57667">
    <property type="entry name" value="beta-beta-alpha zinc fingers"/>
    <property type="match status" value="4"/>
</dbReference>